<dbReference type="Proteomes" id="UP000192796">
    <property type="component" value="Unassembled WGS sequence"/>
</dbReference>
<dbReference type="EMBL" id="LVYD01000059">
    <property type="protein sequence ID" value="OQP60724.1"/>
    <property type="molecule type" value="Genomic_DNA"/>
</dbReference>
<comment type="caution">
    <text evidence="4">The sequence shown here is derived from an EMBL/GenBank/DDBJ whole genome shotgun (WGS) entry which is preliminary data.</text>
</comment>
<name>A0A1V9FQU3_9BACT</name>
<gene>
    <name evidence="4" type="ORF">A3860_32515</name>
</gene>
<keyword evidence="5" id="KW-1185">Reference proteome</keyword>
<feature type="region of interest" description="Disordered" evidence="2">
    <location>
        <begin position="77"/>
        <end position="96"/>
    </location>
</feature>
<dbReference type="InterPro" id="IPR025269">
    <property type="entry name" value="SAM-like_dom"/>
</dbReference>
<evidence type="ECO:0000256" key="1">
    <source>
        <dbReference type="ARBA" id="ARBA00023125"/>
    </source>
</evidence>
<reference evidence="4 5" key="1">
    <citation type="submission" date="2016-03" db="EMBL/GenBank/DDBJ databases">
        <title>Niastella vici sp. nov., isolated from farmland soil.</title>
        <authorList>
            <person name="Chen L."/>
            <person name="Wang D."/>
            <person name="Yang S."/>
            <person name="Wang G."/>
        </authorList>
    </citation>
    <scope>NUCLEOTIDE SEQUENCE [LARGE SCALE GENOMIC DNA]</scope>
    <source>
        <strain evidence="4 5">DJ57</strain>
    </source>
</reference>
<evidence type="ECO:0000313" key="4">
    <source>
        <dbReference type="EMBL" id="OQP60724.1"/>
    </source>
</evidence>
<sequence>MLEEISCPSNERRRHLINSLAQFKLFIKKDFISPIEITENFCKRFRQFLLDKYTGETPDYYYLRFKWAVSAAKSDGYFQKNPSEKVNSKSNPSKLN</sequence>
<dbReference type="Pfam" id="PF13102">
    <property type="entry name" value="Phage_int_SAM_5"/>
    <property type="match status" value="1"/>
</dbReference>
<dbReference type="InterPro" id="IPR010998">
    <property type="entry name" value="Integrase_recombinase_N"/>
</dbReference>
<dbReference type="Gene3D" id="1.10.150.130">
    <property type="match status" value="1"/>
</dbReference>
<keyword evidence="1" id="KW-0238">DNA-binding</keyword>
<evidence type="ECO:0000259" key="3">
    <source>
        <dbReference type="Pfam" id="PF13102"/>
    </source>
</evidence>
<dbReference type="AlphaFoldDB" id="A0A1V9FQU3"/>
<evidence type="ECO:0000313" key="5">
    <source>
        <dbReference type="Proteomes" id="UP000192796"/>
    </source>
</evidence>
<proteinExistence type="predicted"/>
<organism evidence="4 5">
    <name type="scientific">Niastella vici</name>
    <dbReference type="NCBI Taxonomy" id="1703345"/>
    <lineage>
        <taxon>Bacteria</taxon>
        <taxon>Pseudomonadati</taxon>
        <taxon>Bacteroidota</taxon>
        <taxon>Chitinophagia</taxon>
        <taxon>Chitinophagales</taxon>
        <taxon>Chitinophagaceae</taxon>
        <taxon>Niastella</taxon>
    </lineage>
</organism>
<feature type="domain" description="Phage integrase SAM-like" evidence="3">
    <location>
        <begin position="13"/>
        <end position="84"/>
    </location>
</feature>
<protein>
    <recommendedName>
        <fullName evidence="3">Phage integrase SAM-like domain-containing protein</fullName>
    </recommendedName>
</protein>
<dbReference type="GO" id="GO:0003677">
    <property type="term" value="F:DNA binding"/>
    <property type="evidence" value="ECO:0007669"/>
    <property type="project" value="UniProtKB-KW"/>
</dbReference>
<evidence type="ECO:0000256" key="2">
    <source>
        <dbReference type="SAM" id="MobiDB-lite"/>
    </source>
</evidence>
<accession>A0A1V9FQU3</accession>